<organism evidence="2 3">
    <name type="scientific">Gordonia phage Phistory</name>
    <dbReference type="NCBI Taxonomy" id="2301694"/>
    <lineage>
        <taxon>Viruses</taxon>
        <taxon>Duplodnaviria</taxon>
        <taxon>Heunggongvirae</taxon>
        <taxon>Uroviricota</taxon>
        <taxon>Caudoviricetes</taxon>
        <taxon>Langleyhallvirinae</taxon>
        <taxon>Phistoryvirus</taxon>
        <taxon>Phistoryvirus phistory</taxon>
    </lineage>
</organism>
<evidence type="ECO:0000313" key="3">
    <source>
        <dbReference type="Proteomes" id="UP000264531"/>
    </source>
</evidence>
<proteinExistence type="predicted"/>
<dbReference type="RefSeq" id="YP_009808388.1">
    <property type="nucleotide sequence ID" value="NC_048040.1"/>
</dbReference>
<evidence type="ECO:0000313" key="2">
    <source>
        <dbReference type="EMBL" id="AXQ64752.1"/>
    </source>
</evidence>
<keyword evidence="1" id="KW-0472">Membrane</keyword>
<dbReference type="EMBL" id="MH651185">
    <property type="protein sequence ID" value="AXQ64752.1"/>
    <property type="molecule type" value="Genomic_DNA"/>
</dbReference>
<feature type="transmembrane region" description="Helical" evidence="1">
    <location>
        <begin position="101"/>
        <end position="125"/>
    </location>
</feature>
<dbReference type="GeneID" id="54999290"/>
<name>A0A385E1K4_9CAUD</name>
<sequence>MAEQRIVTPPLGAGVIPPSAPDDVREAITNRVPGRYRGGTKHSDWEVVVFADGRVASRQTSWATATLVPSGFWACLALISYLAAWAGFLVLGAVGILTGGWAATTFIVLVVVFVVMAAWFIWWAVLRPL</sequence>
<keyword evidence="1" id="KW-1133">Transmembrane helix</keyword>
<protein>
    <submittedName>
        <fullName evidence="2">Membrane protein</fullName>
    </submittedName>
</protein>
<dbReference type="Proteomes" id="UP000264531">
    <property type="component" value="Segment"/>
</dbReference>
<gene>
    <name evidence="2" type="primary">47</name>
    <name evidence="2" type="ORF">SEA_PHISTORY_47</name>
</gene>
<evidence type="ECO:0000256" key="1">
    <source>
        <dbReference type="SAM" id="Phobius"/>
    </source>
</evidence>
<reference evidence="2 3" key="1">
    <citation type="submission" date="2018-07" db="EMBL/GenBank/DDBJ databases">
        <authorList>
            <person name="Washington J.M."/>
            <person name="Garlena R.A."/>
            <person name="Russell D.A."/>
            <person name="Pope W.H."/>
            <person name="Jacobs-Sera D."/>
            <person name="Hatfull G.F."/>
        </authorList>
    </citation>
    <scope>NUCLEOTIDE SEQUENCE [LARGE SCALE GENOMIC DNA]</scope>
</reference>
<keyword evidence="3" id="KW-1185">Reference proteome</keyword>
<feature type="transmembrane region" description="Helical" evidence="1">
    <location>
        <begin position="71"/>
        <end position="94"/>
    </location>
</feature>
<keyword evidence="1" id="KW-0812">Transmembrane</keyword>
<accession>A0A385E1K4</accession>
<dbReference type="KEGG" id="vg:54999290"/>